<reference evidence="5 6" key="1">
    <citation type="submission" date="2020-01" db="EMBL/GenBank/DDBJ databases">
        <title>Paenibacillus sp. nov., isolated from tomato rhizosphere.</title>
        <authorList>
            <person name="Weon H.-Y."/>
            <person name="Lee S.A."/>
        </authorList>
    </citation>
    <scope>NUCLEOTIDE SEQUENCE [LARGE SCALE GENOMIC DNA]</scope>
    <source>
        <strain evidence="5 6">12200R-189</strain>
    </source>
</reference>
<organism evidence="5 6">
    <name type="scientific">Paenibacillus lycopersici</name>
    <dbReference type="NCBI Taxonomy" id="2704462"/>
    <lineage>
        <taxon>Bacteria</taxon>
        <taxon>Bacillati</taxon>
        <taxon>Bacillota</taxon>
        <taxon>Bacilli</taxon>
        <taxon>Bacillales</taxon>
        <taxon>Paenibacillaceae</taxon>
        <taxon>Paenibacillus</taxon>
    </lineage>
</organism>
<evidence type="ECO:0000259" key="4">
    <source>
        <dbReference type="PROSITE" id="PS50932"/>
    </source>
</evidence>
<dbReference type="PROSITE" id="PS00356">
    <property type="entry name" value="HTH_LACI_1"/>
    <property type="match status" value="1"/>
</dbReference>
<dbReference type="RefSeq" id="WP_162358894.1">
    <property type="nucleotide sequence ID" value="NZ_CP048209.1"/>
</dbReference>
<dbReference type="InterPro" id="IPR028082">
    <property type="entry name" value="Peripla_BP_I"/>
</dbReference>
<dbReference type="Proteomes" id="UP000476064">
    <property type="component" value="Chromosome"/>
</dbReference>
<dbReference type="Gene3D" id="3.40.50.2300">
    <property type="match status" value="2"/>
</dbReference>
<proteinExistence type="predicted"/>
<dbReference type="PROSITE" id="PS50932">
    <property type="entry name" value="HTH_LACI_2"/>
    <property type="match status" value="1"/>
</dbReference>
<evidence type="ECO:0000256" key="1">
    <source>
        <dbReference type="ARBA" id="ARBA00023015"/>
    </source>
</evidence>
<dbReference type="GO" id="GO:0000976">
    <property type="term" value="F:transcription cis-regulatory region binding"/>
    <property type="evidence" value="ECO:0007669"/>
    <property type="project" value="TreeGrafter"/>
</dbReference>
<dbReference type="KEGG" id="plyc:GXP70_22390"/>
<dbReference type="InterPro" id="IPR046335">
    <property type="entry name" value="LacI/GalR-like_sensor"/>
</dbReference>
<dbReference type="InterPro" id="IPR010982">
    <property type="entry name" value="Lambda_DNA-bd_dom_sf"/>
</dbReference>
<dbReference type="GO" id="GO:0003700">
    <property type="term" value="F:DNA-binding transcription factor activity"/>
    <property type="evidence" value="ECO:0007669"/>
    <property type="project" value="TreeGrafter"/>
</dbReference>
<dbReference type="Pfam" id="PF13377">
    <property type="entry name" value="Peripla_BP_3"/>
    <property type="match status" value="1"/>
</dbReference>
<dbReference type="SUPFAM" id="SSF47413">
    <property type="entry name" value="lambda repressor-like DNA-binding domains"/>
    <property type="match status" value="1"/>
</dbReference>
<dbReference type="PANTHER" id="PTHR30146:SF147">
    <property type="entry name" value="HTH-TYPE TRANSCRIPTIONAL REGULATOR DEGA"/>
    <property type="match status" value="1"/>
</dbReference>
<dbReference type="PRINTS" id="PR00036">
    <property type="entry name" value="HTHLACI"/>
</dbReference>
<dbReference type="InterPro" id="IPR000843">
    <property type="entry name" value="HTH_LacI"/>
</dbReference>
<evidence type="ECO:0000313" key="5">
    <source>
        <dbReference type="EMBL" id="QHT62461.1"/>
    </source>
</evidence>
<dbReference type="PANTHER" id="PTHR30146">
    <property type="entry name" value="LACI-RELATED TRANSCRIPTIONAL REPRESSOR"/>
    <property type="match status" value="1"/>
</dbReference>
<keyword evidence="2" id="KW-0238">DNA-binding</keyword>
<keyword evidence="3" id="KW-0804">Transcription</keyword>
<sequence>MKATIYDVAREAGVSIATVSNAINGKGNVSKKRRDQIFKIMEQMNYQPNVNASALMGKKTYTLGLLIPDISNPFFAEIARAIEDEAHQLNYSVIMCSTDNKDERVERYIALLEQKNVDGILIGTGLDNLDILTSLQARTIPVVMIARETSALEVDTVVADDYVGGLMAARHLAGLGHRRIAILSEQWKVSSARERIRGFKQGLQDAQIPFDDDQIAICNYLIEEGRRGAGELLGRAHRPTALFCCNDVLAIGAMQEARRLGIKVPEELSIVGFDDTILAAVVDPPLTTVAQPIVNMGKQAFRLLIAHLDEADSVKKRIVLRPELTIRQSTAPAANISVE</sequence>
<dbReference type="CDD" id="cd01392">
    <property type="entry name" value="HTH_LacI"/>
    <property type="match status" value="1"/>
</dbReference>
<dbReference type="SMART" id="SM00354">
    <property type="entry name" value="HTH_LACI"/>
    <property type="match status" value="1"/>
</dbReference>
<keyword evidence="1" id="KW-0805">Transcription regulation</keyword>
<dbReference type="Gene3D" id="1.10.260.40">
    <property type="entry name" value="lambda repressor-like DNA-binding domains"/>
    <property type="match status" value="1"/>
</dbReference>
<dbReference type="SUPFAM" id="SSF53822">
    <property type="entry name" value="Periplasmic binding protein-like I"/>
    <property type="match status" value="1"/>
</dbReference>
<protein>
    <submittedName>
        <fullName evidence="5">LacI family transcriptional regulator</fullName>
    </submittedName>
</protein>
<dbReference type="CDD" id="cd06267">
    <property type="entry name" value="PBP1_LacI_sugar_binding-like"/>
    <property type="match status" value="1"/>
</dbReference>
<dbReference type="Pfam" id="PF00356">
    <property type="entry name" value="LacI"/>
    <property type="match status" value="1"/>
</dbReference>
<evidence type="ECO:0000256" key="3">
    <source>
        <dbReference type="ARBA" id="ARBA00023163"/>
    </source>
</evidence>
<accession>A0A6C0G3U3</accession>
<keyword evidence="6" id="KW-1185">Reference proteome</keyword>
<evidence type="ECO:0000256" key="2">
    <source>
        <dbReference type="ARBA" id="ARBA00023125"/>
    </source>
</evidence>
<evidence type="ECO:0000313" key="6">
    <source>
        <dbReference type="Proteomes" id="UP000476064"/>
    </source>
</evidence>
<feature type="domain" description="HTH lacI-type" evidence="4">
    <location>
        <begin position="3"/>
        <end position="57"/>
    </location>
</feature>
<dbReference type="EMBL" id="CP048209">
    <property type="protein sequence ID" value="QHT62461.1"/>
    <property type="molecule type" value="Genomic_DNA"/>
</dbReference>
<dbReference type="AlphaFoldDB" id="A0A6C0G3U3"/>
<gene>
    <name evidence="5" type="ORF">GXP70_22390</name>
</gene>
<name>A0A6C0G3U3_9BACL</name>